<evidence type="ECO:0000313" key="5">
    <source>
        <dbReference type="EMBL" id="OGF10533.1"/>
    </source>
</evidence>
<name>A0A1F5R907_9BACT</name>
<accession>A0A1F5R907</accession>
<evidence type="ECO:0000313" key="6">
    <source>
        <dbReference type="Proteomes" id="UP000177230"/>
    </source>
</evidence>
<feature type="domain" description="4Fe-4S ferredoxin-type" evidence="4">
    <location>
        <begin position="158"/>
        <end position="190"/>
    </location>
</feature>
<dbReference type="SUPFAM" id="SSF46548">
    <property type="entry name" value="alpha-helical ferredoxin"/>
    <property type="match status" value="1"/>
</dbReference>
<dbReference type="PANTHER" id="PTHR42827">
    <property type="entry name" value="IRON-SULFUR CLUSTER-BINDING PROTEIN-RELATED"/>
    <property type="match status" value="1"/>
</dbReference>
<dbReference type="PROSITE" id="PS51379">
    <property type="entry name" value="4FE4S_FER_2"/>
    <property type="match status" value="1"/>
</dbReference>
<evidence type="ECO:0000259" key="4">
    <source>
        <dbReference type="PROSITE" id="PS51379"/>
    </source>
</evidence>
<comment type="caution">
    <text evidence="5">The sequence shown here is derived from an EMBL/GenBank/DDBJ whole genome shotgun (WGS) entry which is preliminary data.</text>
</comment>
<dbReference type="GO" id="GO:0046872">
    <property type="term" value="F:metal ion binding"/>
    <property type="evidence" value="ECO:0007669"/>
    <property type="project" value="UniProtKB-KW"/>
</dbReference>
<keyword evidence="3" id="KW-0411">Iron-sulfur</keyword>
<dbReference type="EMBL" id="MFFM01000038">
    <property type="protein sequence ID" value="OGF10533.1"/>
    <property type="molecule type" value="Genomic_DNA"/>
</dbReference>
<sequence>MEKDSRINTENLRAIALDEGMAVFGVAELDPIRQTFHPDIVRAAEGLKYGISIGFRLSDPTLDDIADRPTLLYKHHYKVANYTLDRAGARLEACIQSNGYKALPIPASQTIDWEKHLGHLSHKAVAVQAGLGWIGKSALFIHSEHRARLRLVTVLTDMPLEAGSPVKRSCGSCQLCIKACPAGAISDQGYDKPKCIAQLREFSHLPGIGQYICGVCVKVCRG</sequence>
<protein>
    <recommendedName>
        <fullName evidence="4">4Fe-4S ferredoxin-type domain-containing protein</fullName>
    </recommendedName>
</protein>
<dbReference type="PROSITE" id="PS00198">
    <property type="entry name" value="4FE4S_FER_1"/>
    <property type="match status" value="1"/>
</dbReference>
<evidence type="ECO:0000256" key="1">
    <source>
        <dbReference type="ARBA" id="ARBA00022723"/>
    </source>
</evidence>
<keyword evidence="1" id="KW-0479">Metal-binding</keyword>
<organism evidence="5 6">
    <name type="scientific">Candidatus Edwardsbacteria bacterium GWF2_54_11</name>
    <dbReference type="NCBI Taxonomy" id="1817851"/>
    <lineage>
        <taxon>Bacteria</taxon>
        <taxon>Candidatus Edwardsiibacteriota</taxon>
    </lineage>
</organism>
<gene>
    <name evidence="5" type="ORF">A2024_09305</name>
</gene>
<keyword evidence="2" id="KW-0408">Iron</keyword>
<dbReference type="InterPro" id="IPR017896">
    <property type="entry name" value="4Fe4S_Fe-S-bd"/>
</dbReference>
<dbReference type="Proteomes" id="UP000177230">
    <property type="component" value="Unassembled WGS sequence"/>
</dbReference>
<evidence type="ECO:0000256" key="2">
    <source>
        <dbReference type="ARBA" id="ARBA00023004"/>
    </source>
</evidence>
<dbReference type="PANTHER" id="PTHR42827:SF1">
    <property type="entry name" value="IRON-SULFUR CLUSTER-BINDING PROTEIN"/>
    <property type="match status" value="1"/>
</dbReference>
<dbReference type="AlphaFoldDB" id="A0A1F5R907"/>
<reference evidence="5 6" key="1">
    <citation type="journal article" date="2016" name="Nat. Commun.">
        <title>Thousands of microbial genomes shed light on interconnected biogeochemical processes in an aquifer system.</title>
        <authorList>
            <person name="Anantharaman K."/>
            <person name="Brown C.T."/>
            <person name="Hug L.A."/>
            <person name="Sharon I."/>
            <person name="Castelle C.J."/>
            <person name="Probst A.J."/>
            <person name="Thomas B.C."/>
            <person name="Singh A."/>
            <person name="Wilkins M.J."/>
            <person name="Karaoz U."/>
            <person name="Brodie E.L."/>
            <person name="Williams K.H."/>
            <person name="Hubbard S.S."/>
            <person name="Banfield J.F."/>
        </authorList>
    </citation>
    <scope>NUCLEOTIDE SEQUENCE [LARGE SCALE GENOMIC DNA]</scope>
</reference>
<evidence type="ECO:0000256" key="3">
    <source>
        <dbReference type="ARBA" id="ARBA00023014"/>
    </source>
</evidence>
<proteinExistence type="predicted"/>
<dbReference type="GO" id="GO:0051536">
    <property type="term" value="F:iron-sulfur cluster binding"/>
    <property type="evidence" value="ECO:0007669"/>
    <property type="project" value="UniProtKB-KW"/>
</dbReference>
<dbReference type="InterPro" id="IPR017900">
    <property type="entry name" value="4Fe4S_Fe_S_CS"/>
</dbReference>
<dbReference type="Gene3D" id="3.30.70.20">
    <property type="match status" value="1"/>
</dbReference>